<name>A0A540NCP2_MALBA</name>
<gene>
    <name evidence="1" type="ORF">C1H46_005585</name>
</gene>
<evidence type="ECO:0000313" key="2">
    <source>
        <dbReference type="Proteomes" id="UP000315295"/>
    </source>
</evidence>
<accession>A0A540NCP2</accession>
<dbReference type="EMBL" id="VIEB01000065">
    <property type="protein sequence ID" value="TQE08814.1"/>
    <property type="molecule type" value="Genomic_DNA"/>
</dbReference>
<comment type="caution">
    <text evidence="1">The sequence shown here is derived from an EMBL/GenBank/DDBJ whole genome shotgun (WGS) entry which is preliminary data.</text>
</comment>
<dbReference type="AlphaFoldDB" id="A0A540NCP2"/>
<keyword evidence="2" id="KW-1185">Reference proteome</keyword>
<dbReference type="Proteomes" id="UP000315295">
    <property type="component" value="Unassembled WGS sequence"/>
</dbReference>
<evidence type="ECO:0000313" key="1">
    <source>
        <dbReference type="EMBL" id="TQE08814.1"/>
    </source>
</evidence>
<sequence>MAELPSFNFPCPVVFPSWHSEITHLSKLATRPSSFEPLLRLQLLDFSISFQFSLSQISASVALNLPSVTLKRRYVLGKVCEGPINGFEDEPSQGTRSSEYRRFKGSFLFDLTLIFETVPAAANEDFSRGFCLSEELLSRIKMSVPKKARSSSDEIELIFLAGSLIGGDPDQQFAMCCECLQMCFNVEVN</sequence>
<proteinExistence type="predicted"/>
<reference evidence="1 2" key="1">
    <citation type="journal article" date="2019" name="G3 (Bethesda)">
        <title>Sequencing of a Wild Apple (Malus baccata) Genome Unravels the Differences Between Cultivated and Wild Apple Species Regarding Disease Resistance and Cold Tolerance.</title>
        <authorList>
            <person name="Chen X."/>
        </authorList>
    </citation>
    <scope>NUCLEOTIDE SEQUENCE [LARGE SCALE GENOMIC DNA]</scope>
    <source>
        <strain evidence="2">cv. Shandingzi</strain>
        <tissue evidence="1">Leaves</tissue>
    </source>
</reference>
<organism evidence="1 2">
    <name type="scientific">Malus baccata</name>
    <name type="common">Siberian crab apple</name>
    <name type="synonym">Pyrus baccata</name>
    <dbReference type="NCBI Taxonomy" id="106549"/>
    <lineage>
        <taxon>Eukaryota</taxon>
        <taxon>Viridiplantae</taxon>
        <taxon>Streptophyta</taxon>
        <taxon>Embryophyta</taxon>
        <taxon>Tracheophyta</taxon>
        <taxon>Spermatophyta</taxon>
        <taxon>Magnoliopsida</taxon>
        <taxon>eudicotyledons</taxon>
        <taxon>Gunneridae</taxon>
        <taxon>Pentapetalae</taxon>
        <taxon>rosids</taxon>
        <taxon>fabids</taxon>
        <taxon>Rosales</taxon>
        <taxon>Rosaceae</taxon>
        <taxon>Amygdaloideae</taxon>
        <taxon>Maleae</taxon>
        <taxon>Malus</taxon>
    </lineage>
</organism>
<protein>
    <submittedName>
        <fullName evidence="1">Uncharacterized protein</fullName>
    </submittedName>
</protein>